<keyword evidence="5 20" id="KW-0500">Molybdenum</keyword>
<dbReference type="InterPro" id="IPR005107">
    <property type="entry name" value="CO_DH_flav_C"/>
</dbReference>
<evidence type="ECO:0000256" key="19">
    <source>
        <dbReference type="PIRSR" id="PIRSR000127-2"/>
    </source>
</evidence>
<keyword evidence="7 20" id="KW-0001">2Fe-2S</keyword>
<comment type="cofactor">
    <cofactor evidence="1 19">
        <name>FAD</name>
        <dbReference type="ChEBI" id="CHEBI:57692"/>
    </cofactor>
</comment>
<keyword evidence="14" id="KW-0576">Peroxisome</keyword>
<dbReference type="SUPFAM" id="SSF55447">
    <property type="entry name" value="CO dehydrogenase flavoprotein C-terminal domain-like"/>
    <property type="match status" value="1"/>
</dbReference>
<dbReference type="PANTHER" id="PTHR11908:SF132">
    <property type="entry name" value="ALDEHYDE OXIDASE 1-RELATED"/>
    <property type="match status" value="1"/>
</dbReference>
<evidence type="ECO:0000256" key="20">
    <source>
        <dbReference type="PIRSR" id="PIRSR000127-3"/>
    </source>
</evidence>
<dbReference type="Gene3D" id="3.30.465.10">
    <property type="match status" value="1"/>
</dbReference>
<gene>
    <name evidence="22" type="ORF">CEUTPL_LOCUS2431</name>
</gene>
<feature type="binding site" evidence="19">
    <location>
        <position position="372"/>
    </location>
    <ligand>
        <name>FAD</name>
        <dbReference type="ChEBI" id="CHEBI:57692"/>
    </ligand>
</feature>
<feature type="binding site" evidence="20">
    <location>
        <position position="870"/>
    </location>
    <ligand>
        <name>Mo-molybdopterin</name>
        <dbReference type="ChEBI" id="CHEBI:71302"/>
    </ligand>
    <ligandPart>
        <name>Mo</name>
        <dbReference type="ChEBI" id="CHEBI:28685"/>
    </ligandPart>
</feature>
<evidence type="ECO:0000256" key="6">
    <source>
        <dbReference type="ARBA" id="ARBA00022630"/>
    </source>
</evidence>
<evidence type="ECO:0000256" key="18">
    <source>
        <dbReference type="PIRSR" id="PIRSR000127-1"/>
    </source>
</evidence>
<feature type="binding site" evidence="20">
    <location>
        <position position="52"/>
    </location>
    <ligand>
        <name>[2Fe-2S] cluster</name>
        <dbReference type="ChEBI" id="CHEBI:190135"/>
        <label>1</label>
    </ligand>
</feature>
<dbReference type="InterPro" id="IPR036318">
    <property type="entry name" value="FAD-bd_PCMH-like_sf"/>
</dbReference>
<dbReference type="AlphaFoldDB" id="A0A9N9MBZ6"/>
<dbReference type="InterPro" id="IPR002888">
    <property type="entry name" value="2Fe-2S-bd"/>
</dbReference>
<dbReference type="GO" id="GO:0050302">
    <property type="term" value="F:indole-3-acetaldehyde oxidase activity"/>
    <property type="evidence" value="ECO:0007669"/>
    <property type="project" value="UniProtKB-EC"/>
</dbReference>
<keyword evidence="12 20" id="KW-0411">Iron-sulfur</keyword>
<dbReference type="FunFam" id="3.30.365.10:FF:000001">
    <property type="entry name" value="Xanthine dehydrogenase oxidase"/>
    <property type="match status" value="1"/>
</dbReference>
<dbReference type="InterPro" id="IPR012675">
    <property type="entry name" value="Beta-grasp_dom_sf"/>
</dbReference>
<dbReference type="SUPFAM" id="SSF54292">
    <property type="entry name" value="2Fe-2S ferredoxin-like"/>
    <property type="match status" value="1"/>
</dbReference>
<dbReference type="FunFam" id="3.30.365.10:FF:000008">
    <property type="entry name" value="Aldehyde oxidase1"/>
    <property type="match status" value="1"/>
</dbReference>
<evidence type="ECO:0000256" key="17">
    <source>
        <dbReference type="ARBA" id="ARBA00072265"/>
    </source>
</evidence>
<dbReference type="Gene3D" id="1.10.150.120">
    <property type="entry name" value="[2Fe-2S]-binding domain"/>
    <property type="match status" value="1"/>
</dbReference>
<reference evidence="22" key="1">
    <citation type="submission" date="2022-01" db="EMBL/GenBank/DDBJ databases">
        <authorList>
            <person name="King R."/>
        </authorList>
    </citation>
    <scope>NUCLEOTIDE SEQUENCE</scope>
</reference>
<evidence type="ECO:0000256" key="13">
    <source>
        <dbReference type="ARBA" id="ARBA00023027"/>
    </source>
</evidence>
<dbReference type="PROSITE" id="PS51387">
    <property type="entry name" value="FAD_PCMH"/>
    <property type="match status" value="1"/>
</dbReference>
<evidence type="ECO:0000256" key="4">
    <source>
        <dbReference type="ARBA" id="ARBA00011738"/>
    </source>
</evidence>
<feature type="binding site" evidence="20">
    <location>
        <position position="76"/>
    </location>
    <ligand>
        <name>[2Fe-2S] cluster</name>
        <dbReference type="ChEBI" id="CHEBI:190135"/>
        <label>1</label>
    </ligand>
</feature>
<comment type="subcellular location">
    <subcellularLocation>
        <location evidence="2">Peroxisome</location>
    </subcellularLocation>
</comment>
<dbReference type="InterPro" id="IPR016166">
    <property type="entry name" value="FAD-bd_PCMH"/>
</dbReference>
<feature type="binding site" evidence="20">
    <location>
        <position position="727"/>
    </location>
    <ligand>
        <name>Mo-molybdopterin</name>
        <dbReference type="ChEBI" id="CHEBI:71302"/>
    </ligand>
    <ligandPart>
        <name>Mo</name>
        <dbReference type="ChEBI" id="CHEBI:28685"/>
    </ligandPart>
</feature>
<comment type="subunit">
    <text evidence="4">Homodimer.</text>
</comment>
<dbReference type="Pfam" id="PF01799">
    <property type="entry name" value="Fer2_2"/>
    <property type="match status" value="1"/>
</dbReference>
<dbReference type="InterPro" id="IPR002346">
    <property type="entry name" value="Mopterin_DH_FAD-bd"/>
</dbReference>
<evidence type="ECO:0000256" key="7">
    <source>
        <dbReference type="ARBA" id="ARBA00022714"/>
    </source>
</evidence>
<dbReference type="EMBL" id="OU892286">
    <property type="protein sequence ID" value="CAG9761737.1"/>
    <property type="molecule type" value="Genomic_DNA"/>
</dbReference>
<dbReference type="SUPFAM" id="SSF54665">
    <property type="entry name" value="CO dehydrogenase molybdoprotein N-domain-like"/>
    <property type="match status" value="1"/>
</dbReference>
<evidence type="ECO:0000256" key="2">
    <source>
        <dbReference type="ARBA" id="ARBA00004275"/>
    </source>
</evidence>
<dbReference type="Proteomes" id="UP001152799">
    <property type="component" value="Chromosome 10"/>
</dbReference>
<feature type="binding site" evidence="20">
    <location>
        <position position="758"/>
    </location>
    <ligand>
        <name>Mo-molybdopterin</name>
        <dbReference type="ChEBI" id="CHEBI:71302"/>
    </ligand>
    <ligandPart>
        <name>Mo</name>
        <dbReference type="ChEBI" id="CHEBI:28685"/>
    </ligandPart>
</feature>
<evidence type="ECO:0000256" key="12">
    <source>
        <dbReference type="ARBA" id="ARBA00023014"/>
    </source>
</evidence>
<comment type="cofactor">
    <cofactor evidence="15">
        <name>[2Fe-2S] cluster</name>
        <dbReference type="ChEBI" id="CHEBI:190135"/>
    </cofactor>
</comment>
<dbReference type="InterPro" id="IPR036856">
    <property type="entry name" value="Ald_Oxase/Xan_DH_a/b_sf"/>
</dbReference>
<dbReference type="InterPro" id="IPR037165">
    <property type="entry name" value="AldOxase/xan_DH_Mopterin-bd_sf"/>
</dbReference>
<keyword evidence="8 20" id="KW-0479">Metal-binding</keyword>
<dbReference type="SUPFAM" id="SSF56003">
    <property type="entry name" value="Molybdenum cofactor-binding domain"/>
    <property type="match status" value="1"/>
</dbReference>
<comment type="cofactor">
    <cofactor evidence="20">
        <name>Mo-molybdopterin</name>
        <dbReference type="ChEBI" id="CHEBI:71302"/>
    </cofactor>
    <text evidence="20">Binds 1 Mo-molybdopterin (Mo-MPT) cofactor per subunit.</text>
</comment>
<dbReference type="GO" id="GO:0005777">
    <property type="term" value="C:peroxisome"/>
    <property type="evidence" value="ECO:0007669"/>
    <property type="project" value="UniProtKB-SubCell"/>
</dbReference>
<organism evidence="22 23">
    <name type="scientific">Ceutorhynchus assimilis</name>
    <name type="common">cabbage seed weevil</name>
    <dbReference type="NCBI Taxonomy" id="467358"/>
    <lineage>
        <taxon>Eukaryota</taxon>
        <taxon>Metazoa</taxon>
        <taxon>Ecdysozoa</taxon>
        <taxon>Arthropoda</taxon>
        <taxon>Hexapoda</taxon>
        <taxon>Insecta</taxon>
        <taxon>Pterygota</taxon>
        <taxon>Neoptera</taxon>
        <taxon>Endopterygota</taxon>
        <taxon>Coleoptera</taxon>
        <taxon>Polyphaga</taxon>
        <taxon>Cucujiformia</taxon>
        <taxon>Curculionidae</taxon>
        <taxon>Ceutorhynchinae</taxon>
        <taxon>Ceutorhynchus</taxon>
    </lineage>
</organism>
<dbReference type="Pfam" id="PF20256">
    <property type="entry name" value="MoCoBD_2"/>
    <property type="match status" value="1"/>
</dbReference>
<dbReference type="InterPro" id="IPR016208">
    <property type="entry name" value="Ald_Oxase/xanthine_DH-like"/>
</dbReference>
<feature type="binding site" evidence="20">
    <location>
        <position position="152"/>
    </location>
    <ligand>
        <name>[2Fe-2S] cluster</name>
        <dbReference type="ChEBI" id="CHEBI:190135"/>
        <label>2</label>
    </ligand>
</feature>
<keyword evidence="9 19" id="KW-0274">FAD</keyword>
<keyword evidence="10" id="KW-0560">Oxidoreductase</keyword>
<evidence type="ECO:0000256" key="9">
    <source>
        <dbReference type="ARBA" id="ARBA00022827"/>
    </source>
</evidence>
<sequence length="1253" mass="138045">MMKLESQIKFHLGETQHAVNSSDVTPETTLTSYLRDKLQLTATKKMCLEGGCGSCIVAVETLEVDGTKKVFAVNSCLVSIFSCHGWKILTNEGIGNPVIGYHAIQKLLADNNGTQCGFCSSGMVMNMYALHESGPKTQLEIEDSFGGNLCRCTGYRPILTAFKKLASDSDDIEDVGLCSKAKCESICQQTCKKTPVYFDLEPTKWMKVYKLVDLLEILRTTGNRRYMLVAGNTARGVYWLTPSTTPELYIDVTAVKELTTYTALNSSLILGGNMSLNDTMSLFRKIARKNSKFVYLDKMADHLDLVAHVPVRNIGTLAGNLMIKHHHNEFPSDVFLILETAAATLVIVDVDENETRVSPQEFLKVDMDKKVLKQILLPAYGPEYSYGSYKIMPRAQNAHAIVNAGFLLNINNLGQVKSARIVYGGINPTFVHASNTEALLLKNPLFNDKVLQQIFQSLDQELNPDWVLPDPSPSFRKQLAINIFYKYVLSIAPPQKISERNKSGANLLSRPVSSGTQQIYSKEELYPLTQPIMKVEALAQTSGQAQYILDMPDLPHQLHCVFVKAQAIPGSTITNIDPTKALNYPDVVAFYSAKDIPGMNNIAVAKLAMALEEKLFCDNVVQYYSQPVGVIVANNLEAAAAAVKLVEISTTPPTKKPLFTVQDVLAANETSRITHLTSFKPKSKGTDIKTVIRGKTSIGGQYQFHMETQMCVVIPTEDGLDIFASTQWMQTVQGALSQILNIPSQKINMFVRRLGGGFGAKQSKSSIPAGAAALAALKLNRPVKMWMTMQDNMDIIGKRYPLYNEYEVGVNASGVIQYLTSNLYSDYGIGGNEPMNPLLIIQFQNCYVVDTWTFDTYTVVTDNAAHCYARAPGTVEGLTAIEAIMDHIANTLKLDPVAVRMVNIDRPSNPLLVDFLDDMIRSDDILKRKADIEQYNKANKWKKKGISVVPMKFALLVGPNYTTVVSIYNLDGGVAVSHGGIEMGQGINTKVVQVCAYKFGIPMEKVSVKPSYNVISANSSHSGGSLTSEAIVYSLLRACDVLLERIKPIRDKNPKATWEELIQLCYEKNICLSTNGFYSEDSPGVASYSIFGVMALEVEVDILTGKHEILRLDVLEDVGQSMNPLIDIGQLEGAILTGIGYHTMEELIYSAEGQLLTDRTWNYKIPGAKDIPQDFRVRFTNKSLNPLGVLNSKAIGEPPTCLCIALPLALRAAVASARKEASPENASWYPIDGPSTVENTLLNSLNNYKQFTL</sequence>
<evidence type="ECO:0000256" key="11">
    <source>
        <dbReference type="ARBA" id="ARBA00023004"/>
    </source>
</evidence>
<evidence type="ECO:0000259" key="21">
    <source>
        <dbReference type="PROSITE" id="PS51387"/>
    </source>
</evidence>
<dbReference type="PIRSF" id="PIRSF000127">
    <property type="entry name" value="Xanthine_DH"/>
    <property type="match status" value="1"/>
</dbReference>
<evidence type="ECO:0000256" key="15">
    <source>
        <dbReference type="ARBA" id="ARBA00034078"/>
    </source>
</evidence>
<evidence type="ECO:0000256" key="1">
    <source>
        <dbReference type="ARBA" id="ARBA00001974"/>
    </source>
</evidence>
<evidence type="ECO:0000256" key="14">
    <source>
        <dbReference type="ARBA" id="ARBA00023140"/>
    </source>
</evidence>
<dbReference type="SUPFAM" id="SSF56176">
    <property type="entry name" value="FAD-binding/transporter-associated domain-like"/>
    <property type="match status" value="1"/>
</dbReference>
<evidence type="ECO:0000256" key="16">
    <source>
        <dbReference type="ARBA" id="ARBA00052415"/>
    </source>
</evidence>
<dbReference type="OrthoDB" id="8300278at2759"/>
<dbReference type="Pfam" id="PF03450">
    <property type="entry name" value="CO_deh_flav_C"/>
    <property type="match status" value="1"/>
</dbReference>
<dbReference type="Pfam" id="PF02738">
    <property type="entry name" value="MoCoBD_1"/>
    <property type="match status" value="1"/>
</dbReference>
<dbReference type="InterPro" id="IPR036683">
    <property type="entry name" value="CO_DH_flav_C_dom_sf"/>
</dbReference>
<dbReference type="GO" id="GO:0051537">
    <property type="term" value="F:2 iron, 2 sulfur cluster binding"/>
    <property type="evidence" value="ECO:0007669"/>
    <property type="project" value="UniProtKB-KW"/>
</dbReference>
<dbReference type="SMART" id="SM01008">
    <property type="entry name" value="Ald_Xan_dh_C"/>
    <property type="match status" value="1"/>
</dbReference>
<name>A0A9N9MBZ6_9CUCU</name>
<evidence type="ECO:0000256" key="8">
    <source>
        <dbReference type="ARBA" id="ARBA00022723"/>
    </source>
</evidence>
<evidence type="ECO:0000313" key="22">
    <source>
        <dbReference type="EMBL" id="CAG9761737.1"/>
    </source>
</evidence>
<feature type="binding site" evidence="20">
    <location>
        <position position="47"/>
    </location>
    <ligand>
        <name>[2Fe-2S] cluster</name>
        <dbReference type="ChEBI" id="CHEBI:190135"/>
        <label>1</label>
    </ligand>
</feature>
<feature type="binding site" evidence="20">
    <location>
        <position position="1024"/>
    </location>
    <ligand>
        <name>Mo-molybdopterin</name>
        <dbReference type="ChEBI" id="CHEBI:71302"/>
    </ligand>
    <ligandPart>
        <name>Mo</name>
        <dbReference type="ChEBI" id="CHEBI:28685"/>
    </ligandPart>
</feature>
<feature type="binding site" evidence="20">
    <location>
        <position position="116"/>
    </location>
    <ligand>
        <name>[2Fe-2S] cluster</name>
        <dbReference type="ChEBI" id="CHEBI:190135"/>
        <label>2</label>
    </ligand>
</feature>
<keyword evidence="6" id="KW-0285">Flavoprotein</keyword>
<dbReference type="Gene3D" id="3.90.1170.50">
    <property type="entry name" value="Aldehyde oxidase/xanthine dehydrogenase, a/b hammerhead"/>
    <property type="match status" value="1"/>
</dbReference>
<keyword evidence="23" id="KW-1185">Reference proteome</keyword>
<keyword evidence="11 20" id="KW-0408">Iron</keyword>
<feature type="binding site" evidence="20">
    <location>
        <position position="150"/>
    </location>
    <ligand>
        <name>[2Fe-2S] cluster</name>
        <dbReference type="ChEBI" id="CHEBI:190135"/>
        <label>2</label>
    </ligand>
</feature>
<dbReference type="PANTHER" id="PTHR11908">
    <property type="entry name" value="XANTHINE DEHYDROGENASE"/>
    <property type="match status" value="1"/>
</dbReference>
<dbReference type="GO" id="GO:0005506">
    <property type="term" value="F:iron ion binding"/>
    <property type="evidence" value="ECO:0007669"/>
    <property type="project" value="InterPro"/>
</dbReference>
<dbReference type="InterPro" id="IPR001041">
    <property type="entry name" value="2Fe-2S_ferredoxin-type"/>
</dbReference>
<evidence type="ECO:0000256" key="10">
    <source>
        <dbReference type="ARBA" id="ARBA00023002"/>
    </source>
</evidence>
<evidence type="ECO:0000256" key="3">
    <source>
        <dbReference type="ARBA" id="ARBA00006849"/>
    </source>
</evidence>
<keyword evidence="13" id="KW-0520">NAD</keyword>
<dbReference type="InterPro" id="IPR036884">
    <property type="entry name" value="2Fe-2S-bd_dom_sf"/>
</dbReference>
<dbReference type="CDD" id="cd00207">
    <property type="entry name" value="fer2"/>
    <property type="match status" value="1"/>
</dbReference>
<proteinExistence type="inferred from homology"/>
<feature type="binding site" evidence="20">
    <location>
        <position position="55"/>
    </location>
    <ligand>
        <name>[2Fe-2S] cluster</name>
        <dbReference type="ChEBI" id="CHEBI:190135"/>
        <label>1</label>
    </ligand>
</feature>
<protein>
    <recommendedName>
        <fullName evidence="17">Indole-3-acetaldehyde oxidase</fullName>
    </recommendedName>
</protein>
<dbReference type="Pfam" id="PF01315">
    <property type="entry name" value="Ald_Xan_dh_C"/>
    <property type="match status" value="1"/>
</dbReference>
<feature type="active site" description="Proton acceptor" evidence="18">
    <location>
        <position position="1197"/>
    </location>
</feature>
<dbReference type="InterPro" id="IPR006058">
    <property type="entry name" value="2Fe2S_fd_BS"/>
</dbReference>
<dbReference type="Gene3D" id="3.30.365.10">
    <property type="entry name" value="Aldehyde oxidase/xanthine dehydrogenase, molybdopterin binding domain"/>
    <property type="match status" value="4"/>
</dbReference>
<evidence type="ECO:0000313" key="23">
    <source>
        <dbReference type="Proteomes" id="UP001152799"/>
    </source>
</evidence>
<dbReference type="InterPro" id="IPR000674">
    <property type="entry name" value="Ald_Oxase/Xan_DH_a/b"/>
</dbReference>
<comment type="similarity">
    <text evidence="3">Belongs to the xanthine dehydrogenase family.</text>
</comment>
<comment type="catalytic activity">
    <reaction evidence="16">
        <text>indole-3-acetaldehyde + O2 + H2O = (indol-3-yl)acetate + H2O2 + H(+)</text>
        <dbReference type="Rhea" id="RHEA:16277"/>
        <dbReference type="ChEBI" id="CHEBI:15377"/>
        <dbReference type="ChEBI" id="CHEBI:15378"/>
        <dbReference type="ChEBI" id="CHEBI:15379"/>
        <dbReference type="ChEBI" id="CHEBI:16240"/>
        <dbReference type="ChEBI" id="CHEBI:18086"/>
        <dbReference type="ChEBI" id="CHEBI:30854"/>
        <dbReference type="EC" id="1.2.3.7"/>
    </reaction>
</comment>
<dbReference type="PROSITE" id="PS00197">
    <property type="entry name" value="2FE2S_FER_1"/>
    <property type="match status" value="1"/>
</dbReference>
<comment type="cofactor">
    <cofactor evidence="20">
        <name>[2Fe-2S] cluster</name>
        <dbReference type="ChEBI" id="CHEBI:190135"/>
    </cofactor>
    <text evidence="20">Binds 2 [2Fe-2S] clusters.</text>
</comment>
<dbReference type="InterPro" id="IPR008274">
    <property type="entry name" value="AldOxase/xan_DH_MoCoBD1"/>
</dbReference>
<evidence type="ECO:0000256" key="5">
    <source>
        <dbReference type="ARBA" id="ARBA00022505"/>
    </source>
</evidence>
<dbReference type="FunFam" id="3.30.390.50:FF:000003">
    <property type="entry name" value="Aldehyde oxidase1"/>
    <property type="match status" value="1"/>
</dbReference>
<feature type="binding site" evidence="20">
    <location>
        <position position="119"/>
    </location>
    <ligand>
        <name>[2Fe-2S] cluster</name>
        <dbReference type="ChEBI" id="CHEBI:190135"/>
        <label>2</label>
    </ligand>
</feature>
<dbReference type="InterPro" id="IPR046867">
    <property type="entry name" value="AldOxase/xan_DH_MoCoBD2"/>
</dbReference>
<dbReference type="FunFam" id="3.30.465.10:FF:000013">
    <property type="entry name" value="Aldehyde oxidase"/>
    <property type="match status" value="1"/>
</dbReference>
<dbReference type="Gene3D" id="3.10.20.30">
    <property type="match status" value="1"/>
</dbReference>
<dbReference type="SUPFAM" id="SSF47741">
    <property type="entry name" value="CO dehydrogenase ISP C-domain like"/>
    <property type="match status" value="1"/>
</dbReference>
<dbReference type="GO" id="GO:0071949">
    <property type="term" value="F:FAD binding"/>
    <property type="evidence" value="ECO:0007669"/>
    <property type="project" value="InterPro"/>
</dbReference>
<accession>A0A9N9MBZ6</accession>
<dbReference type="SMART" id="SM01092">
    <property type="entry name" value="CO_deh_flav_C"/>
    <property type="match status" value="1"/>
</dbReference>
<dbReference type="FunFam" id="3.10.20.30:FF:000012">
    <property type="entry name" value="Xanthine dehydrogenase/oxidase"/>
    <property type="match status" value="1"/>
</dbReference>
<dbReference type="Pfam" id="PF00941">
    <property type="entry name" value="FAD_binding_5"/>
    <property type="match status" value="1"/>
</dbReference>
<dbReference type="Gene3D" id="3.30.390.50">
    <property type="entry name" value="CO dehydrogenase flavoprotein, C-terminal domain"/>
    <property type="match status" value="1"/>
</dbReference>
<feature type="binding site" evidence="19">
    <location>
        <position position="390"/>
    </location>
    <ligand>
        <name>FAD</name>
        <dbReference type="ChEBI" id="CHEBI:57692"/>
    </ligand>
</feature>
<dbReference type="InterPro" id="IPR036010">
    <property type="entry name" value="2Fe-2S_ferredoxin-like_sf"/>
</dbReference>
<dbReference type="InterPro" id="IPR016169">
    <property type="entry name" value="FAD-bd_PCMH_sub2"/>
</dbReference>
<feature type="domain" description="FAD-binding PCMH-type" evidence="21">
    <location>
        <begin position="198"/>
        <end position="382"/>
    </location>
</feature>